<name>A0ABP7W4U6_9ACTN</name>
<feature type="compositionally biased region" description="Low complexity" evidence="1">
    <location>
        <begin position="91"/>
        <end position="111"/>
    </location>
</feature>
<gene>
    <name evidence="2" type="ORF">GCM10022214_44760</name>
</gene>
<proteinExistence type="predicted"/>
<keyword evidence="3" id="KW-1185">Reference proteome</keyword>
<reference evidence="3" key="1">
    <citation type="journal article" date="2019" name="Int. J. Syst. Evol. Microbiol.">
        <title>The Global Catalogue of Microorganisms (GCM) 10K type strain sequencing project: providing services to taxonomists for standard genome sequencing and annotation.</title>
        <authorList>
            <consortium name="The Broad Institute Genomics Platform"/>
            <consortium name="The Broad Institute Genome Sequencing Center for Infectious Disease"/>
            <person name="Wu L."/>
            <person name="Ma J."/>
        </authorList>
    </citation>
    <scope>NUCLEOTIDE SEQUENCE [LARGE SCALE GENOMIC DNA]</scope>
    <source>
        <strain evidence="3">JCM 16702</strain>
    </source>
</reference>
<evidence type="ECO:0000256" key="1">
    <source>
        <dbReference type="SAM" id="MobiDB-lite"/>
    </source>
</evidence>
<dbReference type="Gene3D" id="3.40.710.10">
    <property type="entry name" value="DD-peptidase/beta-lactamase superfamily"/>
    <property type="match status" value="1"/>
</dbReference>
<dbReference type="EMBL" id="BAAAZG010000029">
    <property type="protein sequence ID" value="GAA4081106.1"/>
    <property type="molecule type" value="Genomic_DNA"/>
</dbReference>
<protein>
    <recommendedName>
        <fullName evidence="4">Beta-lactamase family protein</fullName>
    </recommendedName>
</protein>
<sequence length="118" mass="12232">MRATFADNFARRDEIGCVTVAGRTVVYLWGGHPRDGRPWRTGPMVNVSAVGKGLSALAAARLFEEAGSPRTPPSPATGRASPGAAMRHVLSRQAGRPPPSAAASPASTGRATRPRTTG</sequence>
<comment type="caution">
    <text evidence="2">The sequence shown here is derived from an EMBL/GenBank/DDBJ whole genome shotgun (WGS) entry which is preliminary data.</text>
</comment>
<dbReference type="InterPro" id="IPR012338">
    <property type="entry name" value="Beta-lactam/transpept-like"/>
</dbReference>
<evidence type="ECO:0000313" key="2">
    <source>
        <dbReference type="EMBL" id="GAA4081106.1"/>
    </source>
</evidence>
<organism evidence="2 3">
    <name type="scientific">Actinomadura miaoliensis</name>
    <dbReference type="NCBI Taxonomy" id="430685"/>
    <lineage>
        <taxon>Bacteria</taxon>
        <taxon>Bacillati</taxon>
        <taxon>Actinomycetota</taxon>
        <taxon>Actinomycetes</taxon>
        <taxon>Streptosporangiales</taxon>
        <taxon>Thermomonosporaceae</taxon>
        <taxon>Actinomadura</taxon>
    </lineage>
</organism>
<dbReference type="Proteomes" id="UP001500683">
    <property type="component" value="Unassembled WGS sequence"/>
</dbReference>
<accession>A0ABP7W4U6</accession>
<evidence type="ECO:0000313" key="3">
    <source>
        <dbReference type="Proteomes" id="UP001500683"/>
    </source>
</evidence>
<evidence type="ECO:0008006" key="4">
    <source>
        <dbReference type="Google" id="ProtNLM"/>
    </source>
</evidence>
<feature type="region of interest" description="Disordered" evidence="1">
    <location>
        <begin position="65"/>
        <end position="118"/>
    </location>
</feature>